<feature type="region of interest" description="Disordered" evidence="1">
    <location>
        <begin position="42"/>
        <end position="332"/>
    </location>
</feature>
<evidence type="ECO:0000259" key="2">
    <source>
        <dbReference type="PROSITE" id="PS50800"/>
    </source>
</evidence>
<dbReference type="Pfam" id="PF16294">
    <property type="entry name" value="RSB_motif"/>
    <property type="match status" value="1"/>
</dbReference>
<protein>
    <recommendedName>
        <fullName evidence="2">SAP domain-containing protein</fullName>
    </recommendedName>
</protein>
<feature type="compositionally biased region" description="Basic and acidic residues" evidence="1">
    <location>
        <begin position="141"/>
        <end position="163"/>
    </location>
</feature>
<sequence>MSDEDPLVNGVLLSTLRVVDLKEALDERGLSKIGNKQILQDRLRDSLLGRDRDSPLTSPTKSASSTKLGSPPTNPLVAEYLAKQQAALQEAKVAHPHLPAQDEETVKKAPKVETEAEAEQTGVDEERKKDSEDSESVQTPKNDKRKEEKAKATSGKSEGEKNSVEQIPVDPEICKQEEDPVPERADRTEKGNEFSVKVEDLTSQDSESETSSSDEPDEKMNEAIAGEDSAREKTAESHIIPPEKEKKETKKAQTTTTKPADDDLELDYGDENEDEKDREETTEAEKSTKNGLSEGTETKKKSSNGTARVEVLSEGKIRDRAHRVSSPSSRHPVSDVVHIRGLVRPFTENMLRNEITKDGANILDFWMDKVKSHCFVKLDSLESATAVRNAMSGKHWPDSNPKELSVCYDTDENMERYKEGKVDAKPLIATIGSITGRSRPERVSTSSSAVAPPSRGNLRVTVEAAVRENTKREVAVKKEPDQSKPRSVRPSEQEKGRDRRVETEERKRRRSPSPQSSRSRFDEKRLRRIDEDHDRLRDGGDGRNLRREPIEEEIPTKTPDELFKKTSTTPALYFLPLTDEQVAQKQKLSLNNKSEQEMRFWNSAT</sequence>
<dbReference type="SUPFAM" id="SSF68906">
    <property type="entry name" value="SAP domain"/>
    <property type="match status" value="1"/>
</dbReference>
<evidence type="ECO:0000256" key="1">
    <source>
        <dbReference type="SAM" id="MobiDB-lite"/>
    </source>
</evidence>
<evidence type="ECO:0000313" key="4">
    <source>
        <dbReference type="Proteomes" id="UP000835052"/>
    </source>
</evidence>
<name>A0A8S1GN37_9PELO</name>
<gene>
    <name evidence="3" type="ORF">CAUJ_LOCUS455</name>
</gene>
<dbReference type="Gene3D" id="3.30.70.330">
    <property type="match status" value="1"/>
</dbReference>
<dbReference type="OrthoDB" id="5348404at2759"/>
<feature type="compositionally biased region" description="Polar residues" evidence="1">
    <location>
        <begin position="55"/>
        <end position="68"/>
    </location>
</feature>
<proteinExistence type="predicted"/>
<keyword evidence="4" id="KW-1185">Reference proteome</keyword>
<feature type="compositionally biased region" description="Acidic residues" evidence="1">
    <location>
        <begin position="262"/>
        <end position="277"/>
    </location>
</feature>
<dbReference type="Proteomes" id="UP000835052">
    <property type="component" value="Unassembled WGS sequence"/>
</dbReference>
<dbReference type="PANTHER" id="PTHR46589:SF1">
    <property type="entry name" value="APOPTOTIC CHROMATIN CONDENSATION INDUCER IN THE NUCLEUS"/>
    <property type="match status" value="1"/>
</dbReference>
<dbReference type="Gene3D" id="1.10.720.30">
    <property type="entry name" value="SAP domain"/>
    <property type="match status" value="1"/>
</dbReference>
<dbReference type="CDD" id="cd12432">
    <property type="entry name" value="RRM_ACINU"/>
    <property type="match status" value="1"/>
</dbReference>
<dbReference type="GO" id="GO:0008380">
    <property type="term" value="P:RNA splicing"/>
    <property type="evidence" value="ECO:0007669"/>
    <property type="project" value="TreeGrafter"/>
</dbReference>
<feature type="compositionally biased region" description="Basic and acidic residues" evidence="1">
    <location>
        <begin position="104"/>
        <end position="114"/>
    </location>
</feature>
<feature type="compositionally biased region" description="Basic and acidic residues" evidence="1">
    <location>
        <begin position="465"/>
        <end position="506"/>
    </location>
</feature>
<dbReference type="EMBL" id="CAJGYM010000001">
    <property type="protein sequence ID" value="CAD6184536.1"/>
    <property type="molecule type" value="Genomic_DNA"/>
</dbReference>
<dbReference type="InterPro" id="IPR032552">
    <property type="entry name" value="RSB_motif"/>
</dbReference>
<dbReference type="InterPro" id="IPR034257">
    <property type="entry name" value="Acinus_RRM"/>
</dbReference>
<feature type="compositionally biased region" description="Basic and acidic residues" evidence="1">
    <location>
        <begin position="172"/>
        <end position="200"/>
    </location>
</feature>
<dbReference type="InterPro" id="IPR003034">
    <property type="entry name" value="SAP_dom"/>
</dbReference>
<dbReference type="GO" id="GO:0071011">
    <property type="term" value="C:precatalytic spliceosome"/>
    <property type="evidence" value="ECO:0007669"/>
    <property type="project" value="TreeGrafter"/>
</dbReference>
<accession>A0A8S1GN37</accession>
<feature type="compositionally biased region" description="Basic and acidic residues" evidence="1">
    <location>
        <begin position="228"/>
        <end position="251"/>
    </location>
</feature>
<dbReference type="Pfam" id="PF02037">
    <property type="entry name" value="SAP"/>
    <property type="match status" value="1"/>
</dbReference>
<feature type="compositionally biased region" description="Basic and acidic residues" evidence="1">
    <location>
        <begin position="278"/>
        <end position="288"/>
    </location>
</feature>
<dbReference type="SUPFAM" id="SSF54928">
    <property type="entry name" value="RNA-binding domain, RBD"/>
    <property type="match status" value="1"/>
</dbReference>
<evidence type="ECO:0000313" key="3">
    <source>
        <dbReference type="EMBL" id="CAD6184536.1"/>
    </source>
</evidence>
<dbReference type="GO" id="GO:0003723">
    <property type="term" value="F:RNA binding"/>
    <property type="evidence" value="ECO:0007669"/>
    <property type="project" value="TreeGrafter"/>
</dbReference>
<dbReference type="AlphaFoldDB" id="A0A8S1GN37"/>
<dbReference type="InterPro" id="IPR052793">
    <property type="entry name" value="EJC-associated_protein"/>
</dbReference>
<feature type="compositionally biased region" description="Basic and acidic residues" evidence="1">
    <location>
        <begin position="42"/>
        <end position="54"/>
    </location>
</feature>
<dbReference type="InterPro" id="IPR036361">
    <property type="entry name" value="SAP_dom_sf"/>
</dbReference>
<reference evidence="3" key="1">
    <citation type="submission" date="2020-10" db="EMBL/GenBank/DDBJ databases">
        <authorList>
            <person name="Kikuchi T."/>
        </authorList>
    </citation>
    <scope>NUCLEOTIDE SEQUENCE</scope>
    <source>
        <strain evidence="3">NKZ352</strain>
    </source>
</reference>
<feature type="domain" description="SAP" evidence="2">
    <location>
        <begin position="13"/>
        <end position="47"/>
    </location>
</feature>
<dbReference type="GO" id="GO:0061574">
    <property type="term" value="C:ASAP complex"/>
    <property type="evidence" value="ECO:0007669"/>
    <property type="project" value="TreeGrafter"/>
</dbReference>
<dbReference type="PROSITE" id="PS50800">
    <property type="entry name" value="SAP"/>
    <property type="match status" value="1"/>
</dbReference>
<organism evidence="3 4">
    <name type="scientific">Caenorhabditis auriculariae</name>
    <dbReference type="NCBI Taxonomy" id="2777116"/>
    <lineage>
        <taxon>Eukaryota</taxon>
        <taxon>Metazoa</taxon>
        <taxon>Ecdysozoa</taxon>
        <taxon>Nematoda</taxon>
        <taxon>Chromadorea</taxon>
        <taxon>Rhabditida</taxon>
        <taxon>Rhabditina</taxon>
        <taxon>Rhabditomorpha</taxon>
        <taxon>Rhabditoidea</taxon>
        <taxon>Rhabditidae</taxon>
        <taxon>Peloderinae</taxon>
        <taxon>Caenorhabditis</taxon>
    </lineage>
</organism>
<dbReference type="PANTHER" id="PTHR46589">
    <property type="entry name" value="APOPTOTIC CHROMATIN CONDENSATION INDUCER IN THE NUCLEUS"/>
    <property type="match status" value="1"/>
</dbReference>
<comment type="caution">
    <text evidence="3">The sequence shown here is derived from an EMBL/GenBank/DDBJ whole genome shotgun (WGS) entry which is preliminary data.</text>
</comment>
<feature type="compositionally biased region" description="Low complexity" evidence="1">
    <location>
        <begin position="443"/>
        <end position="455"/>
    </location>
</feature>
<feature type="compositionally biased region" description="Acidic residues" evidence="1">
    <location>
        <begin position="206"/>
        <end position="217"/>
    </location>
</feature>
<feature type="compositionally biased region" description="Low complexity" evidence="1">
    <location>
        <begin position="78"/>
        <end position="91"/>
    </location>
</feature>
<dbReference type="InterPro" id="IPR012677">
    <property type="entry name" value="Nucleotide-bd_a/b_plait_sf"/>
</dbReference>
<dbReference type="InterPro" id="IPR035979">
    <property type="entry name" value="RBD_domain_sf"/>
</dbReference>
<feature type="region of interest" description="Disordered" evidence="1">
    <location>
        <begin position="433"/>
        <end position="565"/>
    </location>
</feature>
<feature type="compositionally biased region" description="Basic and acidic residues" evidence="1">
    <location>
        <begin position="519"/>
        <end position="564"/>
    </location>
</feature>
<dbReference type="SMART" id="SM00513">
    <property type="entry name" value="SAP"/>
    <property type="match status" value="1"/>
</dbReference>